<accession>A0A7Y8GZL1</accession>
<evidence type="ECO:0000313" key="2">
    <source>
        <dbReference type="Proteomes" id="UP000545507"/>
    </source>
</evidence>
<sequence>MVNKEPNPLDPKVLQAAGVSLDDALWITSVPNNCKVAALTLSRGVSILDRLRNYFGRQTAQAPGFTGRQ</sequence>
<dbReference type="RefSeq" id="WP_177137664.1">
    <property type="nucleotide sequence ID" value="NZ_VYGV01000023.1"/>
</dbReference>
<evidence type="ECO:0000313" key="1">
    <source>
        <dbReference type="EMBL" id="NWF47770.1"/>
    </source>
</evidence>
<keyword evidence="2" id="KW-1185">Reference proteome</keyword>
<protein>
    <submittedName>
        <fullName evidence="1">Uncharacterized protein</fullName>
    </submittedName>
</protein>
<name>A0A7Y8GZL1_9BURK</name>
<reference evidence="1 2" key="1">
    <citation type="submission" date="2019-09" db="EMBL/GenBank/DDBJ databases">
        <title>Hydrogenophaga aromatica sp. nov., isolated from a para-xylene-degrading enrichment culture.</title>
        <authorList>
            <person name="Tancsics A."/>
            <person name="Banerjee S."/>
        </authorList>
    </citation>
    <scope>NUCLEOTIDE SEQUENCE [LARGE SCALE GENOMIC DNA]</scope>
    <source>
        <strain evidence="1 2">D2P1</strain>
    </source>
</reference>
<organism evidence="1 2">
    <name type="scientific">Hydrogenophaga aromaticivorans</name>
    <dbReference type="NCBI Taxonomy" id="2610898"/>
    <lineage>
        <taxon>Bacteria</taxon>
        <taxon>Pseudomonadati</taxon>
        <taxon>Pseudomonadota</taxon>
        <taxon>Betaproteobacteria</taxon>
        <taxon>Burkholderiales</taxon>
        <taxon>Comamonadaceae</taxon>
        <taxon>Hydrogenophaga</taxon>
    </lineage>
</organism>
<proteinExistence type="predicted"/>
<gene>
    <name evidence="1" type="ORF">F3K02_21305</name>
</gene>
<dbReference type="EMBL" id="VYGV01000023">
    <property type="protein sequence ID" value="NWF47770.1"/>
    <property type="molecule type" value="Genomic_DNA"/>
</dbReference>
<comment type="caution">
    <text evidence="1">The sequence shown here is derived from an EMBL/GenBank/DDBJ whole genome shotgun (WGS) entry which is preliminary data.</text>
</comment>
<dbReference type="AlphaFoldDB" id="A0A7Y8GZL1"/>
<dbReference type="Proteomes" id="UP000545507">
    <property type="component" value="Unassembled WGS sequence"/>
</dbReference>